<accession>A0A5D2ZM22</accession>
<proteinExistence type="predicted"/>
<reference evidence="1 2" key="1">
    <citation type="submission" date="2019-07" db="EMBL/GenBank/DDBJ databases">
        <title>WGS assembly of Gossypium mustelinum.</title>
        <authorList>
            <person name="Chen Z.J."/>
            <person name="Sreedasyam A."/>
            <person name="Ando A."/>
            <person name="Song Q."/>
            <person name="De L."/>
            <person name="Hulse-Kemp A."/>
            <person name="Ding M."/>
            <person name="Ye W."/>
            <person name="Kirkbride R."/>
            <person name="Jenkins J."/>
            <person name="Plott C."/>
            <person name="Lovell J."/>
            <person name="Lin Y.-M."/>
            <person name="Vaughn R."/>
            <person name="Liu B."/>
            <person name="Li W."/>
            <person name="Simpson S."/>
            <person name="Scheffler B."/>
            <person name="Saski C."/>
            <person name="Grover C."/>
            <person name="Hu G."/>
            <person name="Conover J."/>
            <person name="Carlson J."/>
            <person name="Shu S."/>
            <person name="Boston L."/>
            <person name="Williams M."/>
            <person name="Peterson D."/>
            <person name="Mcgee K."/>
            <person name="Jones D."/>
            <person name="Wendel J."/>
            <person name="Stelly D."/>
            <person name="Grimwood J."/>
            <person name="Schmutz J."/>
        </authorList>
    </citation>
    <scope>NUCLEOTIDE SEQUENCE [LARGE SCALE GENOMIC DNA]</scope>
    <source>
        <strain evidence="1">1408120.09</strain>
    </source>
</reference>
<organism evidence="1 2">
    <name type="scientific">Gossypium mustelinum</name>
    <name type="common">Cotton</name>
    <name type="synonym">Gossypium caicoense</name>
    <dbReference type="NCBI Taxonomy" id="34275"/>
    <lineage>
        <taxon>Eukaryota</taxon>
        <taxon>Viridiplantae</taxon>
        <taxon>Streptophyta</taxon>
        <taxon>Embryophyta</taxon>
        <taxon>Tracheophyta</taxon>
        <taxon>Spermatophyta</taxon>
        <taxon>Magnoliopsida</taxon>
        <taxon>eudicotyledons</taxon>
        <taxon>Gunneridae</taxon>
        <taxon>Pentapetalae</taxon>
        <taxon>rosids</taxon>
        <taxon>malvids</taxon>
        <taxon>Malvales</taxon>
        <taxon>Malvaceae</taxon>
        <taxon>Malvoideae</taxon>
        <taxon>Gossypium</taxon>
    </lineage>
</organism>
<dbReference type="Proteomes" id="UP000323597">
    <property type="component" value="Chromosome A04"/>
</dbReference>
<sequence>MQWPLINALWVTTLGSMPRFIIASKISSALENIPSLQCASTNVLYVTTLGSIPCFLIMSTVSTALEIVPSLQSASINILYVTILSEILLSTISFKRLVASSSRPKLHIP</sequence>
<evidence type="ECO:0000313" key="2">
    <source>
        <dbReference type="Proteomes" id="UP000323597"/>
    </source>
</evidence>
<keyword evidence="2" id="KW-1185">Reference proteome</keyword>
<dbReference type="AlphaFoldDB" id="A0A5D2ZM22"/>
<name>A0A5D2ZM22_GOSMU</name>
<dbReference type="EMBL" id="CM017639">
    <property type="protein sequence ID" value="TYJ39089.1"/>
    <property type="molecule type" value="Genomic_DNA"/>
</dbReference>
<evidence type="ECO:0000313" key="1">
    <source>
        <dbReference type="EMBL" id="TYJ39089.1"/>
    </source>
</evidence>
<gene>
    <name evidence="1" type="ORF">E1A91_A04G042000v1</name>
</gene>
<protein>
    <submittedName>
        <fullName evidence="1">Uncharacterized protein</fullName>
    </submittedName>
</protein>